<dbReference type="PANTHER" id="PTHR22035:SF4">
    <property type="entry name" value="COILED-COIL DOMAIN-CONTAINING PROTEIN 7"/>
    <property type="match status" value="1"/>
</dbReference>
<evidence type="ECO:0000313" key="3">
    <source>
        <dbReference type="RefSeq" id="XP_023557711.1"/>
    </source>
</evidence>
<feature type="region of interest" description="Disordered" evidence="1">
    <location>
        <begin position="304"/>
        <end position="323"/>
    </location>
</feature>
<gene>
    <name evidence="3" type="primary">LOC111812817</name>
</gene>
<protein>
    <submittedName>
        <fullName evidence="3">Coiled-coil domain-containing protein 7-like</fullName>
    </submittedName>
</protein>
<name>A0A6P6DCG5_OCTDE</name>
<feature type="compositionally biased region" description="Basic and acidic residues" evidence="1">
    <location>
        <begin position="117"/>
        <end position="156"/>
    </location>
</feature>
<proteinExistence type="predicted"/>
<feature type="compositionally biased region" description="Basic and acidic residues" evidence="1">
    <location>
        <begin position="175"/>
        <end position="193"/>
    </location>
</feature>
<organism evidence="2 3">
    <name type="scientific">Octodon degus</name>
    <name type="common">Degu</name>
    <name type="synonym">Sciurus degus</name>
    <dbReference type="NCBI Taxonomy" id="10160"/>
    <lineage>
        <taxon>Eukaryota</taxon>
        <taxon>Metazoa</taxon>
        <taxon>Chordata</taxon>
        <taxon>Craniata</taxon>
        <taxon>Vertebrata</taxon>
        <taxon>Euteleostomi</taxon>
        <taxon>Mammalia</taxon>
        <taxon>Eutheria</taxon>
        <taxon>Euarchontoglires</taxon>
        <taxon>Glires</taxon>
        <taxon>Rodentia</taxon>
        <taxon>Hystricomorpha</taxon>
        <taxon>Octodontidae</taxon>
        <taxon>Octodon</taxon>
    </lineage>
</organism>
<evidence type="ECO:0000313" key="2">
    <source>
        <dbReference type="Proteomes" id="UP000515203"/>
    </source>
</evidence>
<dbReference type="Proteomes" id="UP000515203">
    <property type="component" value="Unplaced"/>
</dbReference>
<keyword evidence="2" id="KW-1185">Reference proteome</keyword>
<dbReference type="InParanoid" id="A0A6P6DCG5"/>
<feature type="compositionally biased region" description="Basic and acidic residues" evidence="1">
    <location>
        <begin position="33"/>
        <end position="61"/>
    </location>
</feature>
<dbReference type="GeneID" id="111812817"/>
<dbReference type="PANTHER" id="PTHR22035">
    <property type="entry name" value="COILED-COIL DOMAIN-CONTAINING PROTEIN 7"/>
    <property type="match status" value="1"/>
</dbReference>
<dbReference type="OrthoDB" id="9838486at2759"/>
<evidence type="ECO:0000256" key="1">
    <source>
        <dbReference type="SAM" id="MobiDB-lite"/>
    </source>
</evidence>
<reference evidence="3" key="1">
    <citation type="submission" date="2025-08" db="UniProtKB">
        <authorList>
            <consortium name="RefSeq"/>
        </authorList>
    </citation>
    <scope>IDENTIFICATION</scope>
</reference>
<dbReference type="InterPro" id="IPR029272">
    <property type="entry name" value="CCDC7"/>
</dbReference>
<sequence>MSEELGKAQDEEPEETPVLEPEGAASKLGMQGKEQHIPTEGRHSAQSEESDRTPMPEHWDAASKLGTQGKKQKPSKEIRHSIQGDEPDETSMPEHQDAASKLGMQGEKRKPSKEKRHSIQSEEPDKTPILDHEDSASKLEMQGKKEKSSKERHSIPDENLTFVPQDSMSKSQMQAERETISGEKAHDTPKQDESSENLLPEEKVLLSVSQSQIEKLEAISSETLKTQDTHESLESPVEYVGQVETTEVGQAQGMRTKYEVASQLPVTSENLPALYPTIDDIISHLDMDKVVENDVQHLRDAFGQHLQKDESETPSPSLPGTKDKHIPFIVISVSSSEFRQWHI</sequence>
<dbReference type="AlphaFoldDB" id="A0A6P6DCG5"/>
<feature type="compositionally biased region" description="Basic and acidic residues" evidence="1">
    <location>
        <begin position="74"/>
        <end position="83"/>
    </location>
</feature>
<dbReference type="RefSeq" id="XP_023557711.1">
    <property type="nucleotide sequence ID" value="XM_023701943.1"/>
</dbReference>
<feature type="compositionally biased region" description="Polar residues" evidence="1">
    <location>
        <begin position="162"/>
        <end position="174"/>
    </location>
</feature>
<feature type="compositionally biased region" description="Basic and acidic residues" evidence="1">
    <location>
        <begin position="1"/>
        <end position="10"/>
    </location>
</feature>
<feature type="region of interest" description="Disordered" evidence="1">
    <location>
        <begin position="1"/>
        <end position="199"/>
    </location>
</feature>
<accession>A0A6P6DCG5</accession>